<gene>
    <name evidence="3" type="ORF">MUK42_06400</name>
</gene>
<dbReference type="InterPro" id="IPR050253">
    <property type="entry name" value="Seed_Storage-Functional"/>
</dbReference>
<name>A0A9E7H5B3_9LILI</name>
<dbReference type="Gene3D" id="2.60.120.10">
    <property type="entry name" value="Jelly Rolls"/>
    <property type="match status" value="2"/>
</dbReference>
<evidence type="ECO:0000313" key="4">
    <source>
        <dbReference type="Proteomes" id="UP001055439"/>
    </source>
</evidence>
<dbReference type="CDD" id="cd02244">
    <property type="entry name" value="cupin_7S_vicilin-like_N"/>
    <property type="match status" value="1"/>
</dbReference>
<evidence type="ECO:0000259" key="2">
    <source>
        <dbReference type="SMART" id="SM00835"/>
    </source>
</evidence>
<feature type="domain" description="Cupin type-1" evidence="2">
    <location>
        <begin position="281"/>
        <end position="430"/>
    </location>
</feature>
<feature type="domain" description="Cupin type-1" evidence="2">
    <location>
        <begin position="47"/>
        <end position="207"/>
    </location>
</feature>
<dbReference type="InterPro" id="IPR011051">
    <property type="entry name" value="RmlC_Cupin_sf"/>
</dbReference>
<keyword evidence="4" id="KW-1185">Reference proteome</keyword>
<proteinExistence type="predicted"/>
<accession>A0A9E7H5B3</accession>
<dbReference type="PANTHER" id="PTHR31189">
    <property type="entry name" value="OS03G0336100 PROTEIN-RELATED"/>
    <property type="match status" value="1"/>
</dbReference>
<evidence type="ECO:0000256" key="1">
    <source>
        <dbReference type="SAM" id="SignalP"/>
    </source>
</evidence>
<dbReference type="SUPFAM" id="SSF51182">
    <property type="entry name" value="RmlC-like cupins"/>
    <property type="match status" value="1"/>
</dbReference>
<dbReference type="Proteomes" id="UP001055439">
    <property type="component" value="Chromosome 8"/>
</dbReference>
<dbReference type="EMBL" id="CP097510">
    <property type="protein sequence ID" value="URE23508.1"/>
    <property type="molecule type" value="Genomic_DNA"/>
</dbReference>
<dbReference type="CDD" id="cd02245">
    <property type="entry name" value="cupin_7S_vicilin-like_C"/>
    <property type="match status" value="1"/>
</dbReference>
<keyword evidence="1" id="KW-0732">Signal</keyword>
<feature type="chain" id="PRO_5039578676" evidence="1">
    <location>
        <begin position="21"/>
        <end position="460"/>
    </location>
</feature>
<dbReference type="OrthoDB" id="2019862at2759"/>
<feature type="signal peptide" evidence="1">
    <location>
        <begin position="1"/>
        <end position="20"/>
    </location>
</feature>
<protein>
    <submittedName>
        <fullName evidence="3">Cupin</fullName>
    </submittedName>
</protein>
<dbReference type="AlphaFoldDB" id="A0A9E7H5B3"/>
<evidence type="ECO:0000313" key="3">
    <source>
        <dbReference type="EMBL" id="URE23508.1"/>
    </source>
</evidence>
<sequence>MGTRSEVTLLLLHLLAVASCCTMAVTEYGEREIGGEEEVRGTTASPFKLEKSEQVVKTEGGEVRVVRGFGSSSKWGWGGPGSPMHIGFIFMEPKTLFIPQYLDSSLILFVHRGEVRVGWIYKDGLAERQLKMGDIIHIPAGSTFYMVNAGEGQRLQIICSIDTSESMDFSPYQSFFIGGGMYPTSVLAGFDMGTLSTAFNVTEEEVKAILGSQTGGPIVLLTGEAAERIDRGRRKGLLEFHGDDGEDGRWTWRKLLTGILGGGFGDRNRGKKGPVRLPDPYNVYDRDPDFRNDYGWSLALDEHDYHPLKHSDIGVYVVNLTAGSMMAPHVNPRATEYGVVLGGSGEVHVVSPNGTGAMKAEVMEGDVFWIPRYFPFCQVASRSGPLEFFGFTTSARRNRPQFLVGARSILTAMMGPELAAGFAVSEEQLRDVVDAQREATILPSRPRPPVRMEGKTPVNR</sequence>
<organism evidence="3 4">
    <name type="scientific">Musa troglodytarum</name>
    <name type="common">fe'i banana</name>
    <dbReference type="NCBI Taxonomy" id="320322"/>
    <lineage>
        <taxon>Eukaryota</taxon>
        <taxon>Viridiplantae</taxon>
        <taxon>Streptophyta</taxon>
        <taxon>Embryophyta</taxon>
        <taxon>Tracheophyta</taxon>
        <taxon>Spermatophyta</taxon>
        <taxon>Magnoliopsida</taxon>
        <taxon>Liliopsida</taxon>
        <taxon>Zingiberales</taxon>
        <taxon>Musaceae</taxon>
        <taxon>Musa</taxon>
    </lineage>
</organism>
<dbReference type="PROSITE" id="PS51257">
    <property type="entry name" value="PROKAR_LIPOPROTEIN"/>
    <property type="match status" value="1"/>
</dbReference>
<dbReference type="SMART" id="SM00835">
    <property type="entry name" value="Cupin_1"/>
    <property type="match status" value="2"/>
</dbReference>
<dbReference type="InterPro" id="IPR006045">
    <property type="entry name" value="Cupin_1"/>
</dbReference>
<dbReference type="Pfam" id="PF00190">
    <property type="entry name" value="Cupin_1"/>
    <property type="match status" value="2"/>
</dbReference>
<dbReference type="InterPro" id="IPR014710">
    <property type="entry name" value="RmlC-like_jellyroll"/>
</dbReference>
<dbReference type="PANTHER" id="PTHR31189:SF2">
    <property type="entry name" value="RMLC-LIKE CUPINS SUPERFAMILY PROTEIN"/>
    <property type="match status" value="1"/>
</dbReference>
<reference evidence="3" key="1">
    <citation type="submission" date="2022-05" db="EMBL/GenBank/DDBJ databases">
        <title>The Musa troglodytarum L. genome provides insights into the mechanism of non-climacteric behaviour and enrichment of carotenoids.</title>
        <authorList>
            <person name="Wang J."/>
        </authorList>
    </citation>
    <scope>NUCLEOTIDE SEQUENCE</scope>
    <source>
        <tissue evidence="3">Leaf</tissue>
    </source>
</reference>